<proteinExistence type="predicted"/>
<reference evidence="3 4" key="1">
    <citation type="submission" date="2019-03" db="EMBL/GenBank/DDBJ databases">
        <title>First draft genome of Liparis tanakae, snailfish: a comprehensive survey of snailfish specific genes.</title>
        <authorList>
            <person name="Kim W."/>
            <person name="Song I."/>
            <person name="Jeong J.-H."/>
            <person name="Kim D."/>
            <person name="Kim S."/>
            <person name="Ryu S."/>
            <person name="Song J.Y."/>
            <person name="Lee S.K."/>
        </authorList>
    </citation>
    <scope>NUCLEOTIDE SEQUENCE [LARGE SCALE GENOMIC DNA]</scope>
    <source>
        <tissue evidence="3">Muscle</tissue>
    </source>
</reference>
<evidence type="ECO:0000256" key="1">
    <source>
        <dbReference type="SAM" id="MobiDB-lite"/>
    </source>
</evidence>
<comment type="caution">
    <text evidence="3">The sequence shown here is derived from an EMBL/GenBank/DDBJ whole genome shotgun (WGS) entry which is preliminary data.</text>
</comment>
<keyword evidence="2" id="KW-0472">Membrane</keyword>
<name>A0A4Z2F7P6_9TELE</name>
<accession>A0A4Z2F7P6</accession>
<dbReference type="Proteomes" id="UP000314294">
    <property type="component" value="Unassembled WGS sequence"/>
</dbReference>
<keyword evidence="4" id="KW-1185">Reference proteome</keyword>
<organism evidence="3 4">
    <name type="scientific">Liparis tanakae</name>
    <name type="common">Tanaka's snailfish</name>
    <dbReference type="NCBI Taxonomy" id="230148"/>
    <lineage>
        <taxon>Eukaryota</taxon>
        <taxon>Metazoa</taxon>
        <taxon>Chordata</taxon>
        <taxon>Craniata</taxon>
        <taxon>Vertebrata</taxon>
        <taxon>Euteleostomi</taxon>
        <taxon>Actinopterygii</taxon>
        <taxon>Neopterygii</taxon>
        <taxon>Teleostei</taxon>
        <taxon>Neoteleostei</taxon>
        <taxon>Acanthomorphata</taxon>
        <taxon>Eupercaria</taxon>
        <taxon>Perciformes</taxon>
        <taxon>Cottioidei</taxon>
        <taxon>Cottales</taxon>
        <taxon>Liparidae</taxon>
        <taxon>Liparis</taxon>
    </lineage>
</organism>
<evidence type="ECO:0000256" key="2">
    <source>
        <dbReference type="SAM" id="Phobius"/>
    </source>
</evidence>
<feature type="transmembrane region" description="Helical" evidence="2">
    <location>
        <begin position="12"/>
        <end position="33"/>
    </location>
</feature>
<keyword evidence="2" id="KW-1133">Transmembrane helix</keyword>
<dbReference type="AlphaFoldDB" id="A0A4Z2F7P6"/>
<evidence type="ECO:0000313" key="3">
    <source>
        <dbReference type="EMBL" id="TNN37168.1"/>
    </source>
</evidence>
<feature type="compositionally biased region" description="Basic residues" evidence="1">
    <location>
        <begin position="62"/>
        <end position="77"/>
    </location>
</feature>
<evidence type="ECO:0000313" key="4">
    <source>
        <dbReference type="Proteomes" id="UP000314294"/>
    </source>
</evidence>
<gene>
    <name evidence="3" type="ORF">EYF80_052671</name>
</gene>
<feature type="region of interest" description="Disordered" evidence="1">
    <location>
        <begin position="62"/>
        <end position="87"/>
    </location>
</feature>
<dbReference type="EMBL" id="SRLO01001525">
    <property type="protein sequence ID" value="TNN37168.1"/>
    <property type="molecule type" value="Genomic_DNA"/>
</dbReference>
<protein>
    <submittedName>
        <fullName evidence="3">Uncharacterized protein</fullName>
    </submittedName>
</protein>
<keyword evidence="2" id="KW-0812">Transmembrane</keyword>
<sequence length="263" mass="27911">MRTVFLVIMSYHLVYTPTLTCLWYSMPMLSVLTRMAIMIPRLKYLLSTILVSRSLKPVHARTATRRHAAIPRRRLRPRPPLSSAPLRAKTGGSRVVVWVWLRPPALLGVRRRRLAAVAAHEGGQDGGVVHAAVQPAQQRPHAALGVAGHVAAAAAHGERLHLQSLPRWPRLPVRHADGVLPPVAEATVLVLVVLQQVVDRPQPRRAAGARADAAPAGAVAAAAAVTAAAVGSYDTLTLTLTPGVLTLTLTLTPGGPDPDPGGS</sequence>